<dbReference type="EMBL" id="CP033116">
    <property type="protein sequence ID" value="QFY56240.1"/>
    <property type="molecule type" value="Genomic_DNA"/>
</dbReference>
<dbReference type="Gene3D" id="3.40.50.620">
    <property type="entry name" value="HUPs"/>
    <property type="match status" value="1"/>
</dbReference>
<evidence type="ECO:0000256" key="6">
    <source>
        <dbReference type="ARBA" id="ARBA00022833"/>
    </source>
</evidence>
<accession>A0AA91U3Q7</accession>
<dbReference type="InterPro" id="IPR018317">
    <property type="entry name" value="QueC"/>
</dbReference>
<evidence type="ECO:0000256" key="11">
    <source>
        <dbReference type="HAMAP-Rule" id="MF_01633"/>
    </source>
</evidence>
<dbReference type="EC" id="6.3.4.20" evidence="9 11"/>
<dbReference type="EMBL" id="NWMT01000088">
    <property type="protein sequence ID" value="PCC99898.1"/>
    <property type="molecule type" value="Genomic_DNA"/>
</dbReference>
<dbReference type="GO" id="GO:0016879">
    <property type="term" value="F:ligase activity, forming carbon-nitrogen bonds"/>
    <property type="evidence" value="ECO:0007669"/>
    <property type="project" value="UniProtKB-UniRule"/>
</dbReference>
<evidence type="ECO:0000256" key="8">
    <source>
        <dbReference type="ARBA" id="ARBA00037993"/>
    </source>
</evidence>
<dbReference type="AlphaFoldDB" id="A0AA91U3Q7"/>
<dbReference type="NCBIfam" id="TIGR00364">
    <property type="entry name" value="7-cyano-7-deazaguanine synthase QueC"/>
    <property type="match status" value="1"/>
</dbReference>
<reference evidence="12 14" key="1">
    <citation type="submission" date="2017-09" db="EMBL/GenBank/DDBJ databases">
        <title>Bacterial and phytoplankton interrelationship in Kongsfjorden, an Arctic fjord.</title>
        <authorList>
            <person name="Sinha R."/>
            <person name="Krishnan K."/>
        </authorList>
    </citation>
    <scope>NUCLEOTIDE SEQUENCE [LARGE SCALE GENOMIC DNA]</scope>
    <source>
        <strain evidence="12 14">58</strain>
    </source>
</reference>
<comment type="function">
    <text evidence="11">Catalyzes the ATP-dependent conversion of 7-carboxy-7-deazaguanine (CDG) to 7-cyano-7-deazaguanine (preQ(0)).</text>
</comment>
<dbReference type="PANTHER" id="PTHR42914">
    <property type="entry name" value="7-CYANO-7-DEAZAGUANINE SYNTHASE"/>
    <property type="match status" value="1"/>
</dbReference>
<reference evidence="13 15" key="2">
    <citation type="submission" date="2018-10" db="EMBL/GenBank/DDBJ databases">
        <title>Complete genome sequence of Pseudomonas pelagia strain Kongs-67.</title>
        <authorList>
            <person name="Sinha R.K."/>
            <person name="Krishnan K."/>
        </authorList>
    </citation>
    <scope>NUCLEOTIDE SEQUENCE [LARGE SCALE GENOMIC DNA]</scope>
    <source>
        <strain evidence="13 15">Kongs-67</strain>
    </source>
</reference>
<gene>
    <name evidence="11 12" type="primary">queC</name>
    <name evidence="12" type="ORF">CO192_08795</name>
    <name evidence="13" type="ORF">EAO82_07600</name>
</gene>
<evidence type="ECO:0000313" key="12">
    <source>
        <dbReference type="EMBL" id="PCC99898.1"/>
    </source>
</evidence>
<evidence type="ECO:0000256" key="7">
    <source>
        <dbReference type="ARBA" id="ARBA00022840"/>
    </source>
</evidence>
<feature type="binding site" evidence="11">
    <location>
        <position position="215"/>
    </location>
    <ligand>
        <name>Zn(2+)</name>
        <dbReference type="ChEBI" id="CHEBI:29105"/>
    </ligand>
</feature>
<dbReference type="GO" id="GO:0008616">
    <property type="term" value="P:tRNA queuosine(34) biosynthetic process"/>
    <property type="evidence" value="ECO:0007669"/>
    <property type="project" value="UniProtKB-UniRule"/>
</dbReference>
<evidence type="ECO:0000313" key="15">
    <source>
        <dbReference type="Proteomes" id="UP000344571"/>
    </source>
</evidence>
<evidence type="ECO:0000256" key="9">
    <source>
        <dbReference type="ARBA" id="ARBA00039149"/>
    </source>
</evidence>
<keyword evidence="6 11" id="KW-0862">Zinc</keyword>
<comment type="similarity">
    <text evidence="8 11">Belongs to the QueC family.</text>
</comment>
<sequence length="240" mass="25262">MTSQDIDMTDAMKKKAVVLLSGGLDSATVLAMAQADGYSCYTLSFDYGQRHRAELDAAKRLAASAAVVEHKVIGLDLDGMGGSALTDDSLAVPESLQQGIPITYVPARNTVFLALALGWAEVLDAQDIFIGVNAVDYSGYPDCRPAFIEAFERVANLATKAGVEGVGFRILAPLQDMTKGEIVAEGTRLGIDYALTVSCYQADDLGRACGRCDSCRLRSAGFSAAGVADATVYQPSSNTV</sequence>
<keyword evidence="3 11" id="KW-0479">Metal-binding</keyword>
<feature type="binding site" evidence="11">
    <location>
        <position position="199"/>
    </location>
    <ligand>
        <name>Zn(2+)</name>
        <dbReference type="ChEBI" id="CHEBI:29105"/>
    </ligand>
</feature>
<evidence type="ECO:0000256" key="3">
    <source>
        <dbReference type="ARBA" id="ARBA00022723"/>
    </source>
</evidence>
<dbReference type="GO" id="GO:0005524">
    <property type="term" value="F:ATP binding"/>
    <property type="evidence" value="ECO:0007669"/>
    <property type="project" value="UniProtKB-UniRule"/>
</dbReference>
<feature type="binding site" evidence="11">
    <location>
        <position position="212"/>
    </location>
    <ligand>
        <name>Zn(2+)</name>
        <dbReference type="ChEBI" id="CHEBI:29105"/>
    </ligand>
</feature>
<dbReference type="Proteomes" id="UP000344571">
    <property type="component" value="Chromosome"/>
</dbReference>
<protein>
    <recommendedName>
        <fullName evidence="9 11">7-cyano-7-deazaguanine synthase</fullName>
        <ecNumber evidence="9 11">6.3.4.20</ecNumber>
    </recommendedName>
    <alternativeName>
        <fullName evidence="11">7-cyano-7-carbaguanine synthase</fullName>
    </alternativeName>
    <alternativeName>
        <fullName evidence="11">PreQ(0) synthase</fullName>
    </alternativeName>
    <alternativeName>
        <fullName evidence="11">Queuosine biosynthesis protein QueC</fullName>
    </alternativeName>
</protein>
<comment type="catalytic activity">
    <reaction evidence="10 11">
        <text>7-carboxy-7-carbaguanine + NH4(+) + 2 ATP = 7-cyano-7-carbaguanine + 2 AMP + 2 diphosphate + 2 H(+)</text>
        <dbReference type="Rhea" id="RHEA:27982"/>
        <dbReference type="ChEBI" id="CHEBI:15378"/>
        <dbReference type="ChEBI" id="CHEBI:28938"/>
        <dbReference type="ChEBI" id="CHEBI:30616"/>
        <dbReference type="ChEBI" id="CHEBI:33019"/>
        <dbReference type="ChEBI" id="CHEBI:45075"/>
        <dbReference type="ChEBI" id="CHEBI:61036"/>
        <dbReference type="ChEBI" id="CHEBI:456215"/>
        <dbReference type="EC" id="6.3.4.20"/>
    </reaction>
</comment>
<organism evidence="12 14">
    <name type="scientific">Halopseudomonas pelagia</name>
    <dbReference type="NCBI Taxonomy" id="553151"/>
    <lineage>
        <taxon>Bacteria</taxon>
        <taxon>Pseudomonadati</taxon>
        <taxon>Pseudomonadota</taxon>
        <taxon>Gammaproteobacteria</taxon>
        <taxon>Pseudomonadales</taxon>
        <taxon>Pseudomonadaceae</taxon>
        <taxon>Halopseudomonas</taxon>
    </lineage>
</organism>
<dbReference type="SUPFAM" id="SSF52402">
    <property type="entry name" value="Adenine nucleotide alpha hydrolases-like"/>
    <property type="match status" value="1"/>
</dbReference>
<dbReference type="Pfam" id="PF06508">
    <property type="entry name" value="QueC"/>
    <property type="match status" value="1"/>
</dbReference>
<feature type="binding site" evidence="11">
    <location>
        <begin position="20"/>
        <end position="30"/>
    </location>
    <ligand>
        <name>ATP</name>
        <dbReference type="ChEBI" id="CHEBI:30616"/>
    </ligand>
</feature>
<evidence type="ECO:0000313" key="14">
    <source>
        <dbReference type="Proteomes" id="UP000243750"/>
    </source>
</evidence>
<evidence type="ECO:0000313" key="13">
    <source>
        <dbReference type="EMBL" id="QFY56240.1"/>
    </source>
</evidence>
<evidence type="ECO:0000256" key="4">
    <source>
        <dbReference type="ARBA" id="ARBA00022741"/>
    </source>
</evidence>
<evidence type="ECO:0000256" key="5">
    <source>
        <dbReference type="ARBA" id="ARBA00022785"/>
    </source>
</evidence>
<dbReference type="PANTHER" id="PTHR42914:SF1">
    <property type="entry name" value="7-CYANO-7-DEAZAGUANINE SYNTHASE"/>
    <property type="match status" value="1"/>
</dbReference>
<keyword evidence="5 11" id="KW-0671">Queuosine biosynthesis</keyword>
<comment type="cofactor">
    <cofactor evidence="11">
        <name>Zn(2+)</name>
        <dbReference type="ChEBI" id="CHEBI:29105"/>
    </cofactor>
    <text evidence="11">Binds 1 zinc ion per subunit.</text>
</comment>
<evidence type="ECO:0000256" key="1">
    <source>
        <dbReference type="ARBA" id="ARBA00005061"/>
    </source>
</evidence>
<dbReference type="GO" id="GO:0008270">
    <property type="term" value="F:zinc ion binding"/>
    <property type="evidence" value="ECO:0007669"/>
    <property type="project" value="UniProtKB-UniRule"/>
</dbReference>
<keyword evidence="15" id="KW-1185">Reference proteome</keyword>
<dbReference type="Proteomes" id="UP000243750">
    <property type="component" value="Unassembled WGS sequence"/>
</dbReference>
<dbReference type="PIRSF" id="PIRSF006293">
    <property type="entry name" value="ExsB"/>
    <property type="match status" value="1"/>
</dbReference>
<keyword evidence="4 11" id="KW-0547">Nucleotide-binding</keyword>
<comment type="pathway">
    <text evidence="1 11">Purine metabolism; 7-cyano-7-deazaguanine biosynthesis.</text>
</comment>
<dbReference type="FunFam" id="3.40.50.620:FF:000131">
    <property type="entry name" value="7-cyano-7-deazaguanine synthase"/>
    <property type="match status" value="1"/>
</dbReference>
<keyword evidence="7 11" id="KW-0067">ATP-binding</keyword>
<evidence type="ECO:0000256" key="2">
    <source>
        <dbReference type="ARBA" id="ARBA00022598"/>
    </source>
</evidence>
<keyword evidence="2 11" id="KW-0436">Ligase</keyword>
<feature type="binding site" evidence="11">
    <location>
        <position position="209"/>
    </location>
    <ligand>
        <name>Zn(2+)</name>
        <dbReference type="ChEBI" id="CHEBI:29105"/>
    </ligand>
</feature>
<dbReference type="InterPro" id="IPR014729">
    <property type="entry name" value="Rossmann-like_a/b/a_fold"/>
</dbReference>
<dbReference type="CDD" id="cd01995">
    <property type="entry name" value="QueC-like"/>
    <property type="match status" value="1"/>
</dbReference>
<name>A0AA91U3Q7_9GAMM</name>
<proteinExistence type="inferred from homology"/>
<evidence type="ECO:0000256" key="10">
    <source>
        <dbReference type="ARBA" id="ARBA00047890"/>
    </source>
</evidence>
<dbReference type="HAMAP" id="MF_01633">
    <property type="entry name" value="QueC"/>
    <property type="match status" value="1"/>
</dbReference>